<gene>
    <name evidence="1" type="ORF">QWY13_16235</name>
</gene>
<sequence length="40" mass="4460">MLEIVLEYATGGDFNAYSIAKFDNGYTENSRWNLVEALGS</sequence>
<evidence type="ECO:0000313" key="2">
    <source>
        <dbReference type="Proteomes" id="UP001172142"/>
    </source>
</evidence>
<name>A0ABT8NGJ8_9BACL</name>
<evidence type="ECO:0000313" key="1">
    <source>
        <dbReference type="EMBL" id="MDN7247030.1"/>
    </source>
</evidence>
<dbReference type="EMBL" id="JAUJWU010000005">
    <property type="protein sequence ID" value="MDN7247030.1"/>
    <property type="molecule type" value="Genomic_DNA"/>
</dbReference>
<keyword evidence="2" id="KW-1185">Reference proteome</keyword>
<dbReference type="Proteomes" id="UP001172142">
    <property type="component" value="Unassembled WGS sequence"/>
</dbReference>
<protein>
    <submittedName>
        <fullName evidence="1">Uncharacterized protein</fullName>
    </submittedName>
</protein>
<accession>A0ABT8NGJ8</accession>
<organism evidence="1 2">
    <name type="scientific">Planococcus shenhongbingii</name>
    <dbReference type="NCBI Taxonomy" id="3058398"/>
    <lineage>
        <taxon>Bacteria</taxon>
        <taxon>Bacillati</taxon>
        <taxon>Bacillota</taxon>
        <taxon>Bacilli</taxon>
        <taxon>Bacillales</taxon>
        <taxon>Caryophanaceae</taxon>
        <taxon>Planococcus</taxon>
    </lineage>
</organism>
<reference evidence="1 2" key="1">
    <citation type="submission" date="2023-07" db="EMBL/GenBank/DDBJ databases">
        <title>Novel species in genus Planococcus.</title>
        <authorList>
            <person name="Ning S."/>
        </authorList>
    </citation>
    <scope>NUCLEOTIDE SEQUENCE [LARGE SCALE GENOMIC DNA]</scope>
    <source>
        <strain evidence="1 2">N017</strain>
    </source>
</reference>
<comment type="caution">
    <text evidence="1">The sequence shown here is derived from an EMBL/GenBank/DDBJ whole genome shotgun (WGS) entry which is preliminary data.</text>
</comment>
<dbReference type="RefSeq" id="WP_301857356.1">
    <property type="nucleotide sequence ID" value="NZ_JAUJWU010000005.1"/>
</dbReference>
<proteinExistence type="predicted"/>